<gene>
    <name evidence="3" type="ORF">HCN44_003445</name>
</gene>
<feature type="transmembrane region" description="Helical" evidence="1">
    <location>
        <begin position="457"/>
        <end position="477"/>
    </location>
</feature>
<protein>
    <recommendedName>
        <fullName evidence="5">Odorant receptor</fullName>
    </recommendedName>
</protein>
<name>A0A834XIQ7_APHGI</name>
<organism evidence="3 4">
    <name type="scientific">Aphidius gifuensis</name>
    <name type="common">Parasitoid wasp</name>
    <dbReference type="NCBI Taxonomy" id="684658"/>
    <lineage>
        <taxon>Eukaryota</taxon>
        <taxon>Metazoa</taxon>
        <taxon>Ecdysozoa</taxon>
        <taxon>Arthropoda</taxon>
        <taxon>Hexapoda</taxon>
        <taxon>Insecta</taxon>
        <taxon>Pterygota</taxon>
        <taxon>Neoptera</taxon>
        <taxon>Endopterygota</taxon>
        <taxon>Hymenoptera</taxon>
        <taxon>Apocrita</taxon>
        <taxon>Ichneumonoidea</taxon>
        <taxon>Braconidae</taxon>
        <taxon>Aphidiinae</taxon>
        <taxon>Aphidius</taxon>
    </lineage>
</organism>
<sequence>MKKNLQKVIFFICISSGITVILERQDKLNEPDFQADNYNKKFSQEFGNCLADKVHGTFECFNRGSLSVLQSLNDIDHLDFGNIKMDRSDSIDERNLLDLDYDPQDFGNVVKAAGRLVERRNFQWDLSNIYPGLLMHVGPMINGNGVLEFILDEKAAKYTDRRIGMGRMLMRNLVLPFLLGFNFSLSSLIPLIFGILLLVTKKALIITKIAFVLNAIFGWNSIGTIPSFEDTGNINNLGNPNIGFGQNHNYYGSNGNNNPNYNQFAYGPYKLERNPSIDGYNNQHIIREILNVYEPTNNHGHQKVDSSRSGKNFIWSATLYDIVLVEVCSPRGVNQLMQIKVVSVALLACLITSTAADFTKFFEKCAYEKNTFDCFKRKAVDVLDKALKDDSVYVVNDYVSIAKDPATVIEDNNNQTSLSLDAQLDKKFHNFVSSRSIKLTIPGDAIQGRKKKDKGGLGAAMMMGGIAMAGVLAQLAFGKIAFLAGTALLTAKIALVLSAIIGLKKLVSSGGGNHEVIYATASEPHGGFGGSSAYGGWQRSLGHAPSL</sequence>
<feature type="transmembrane region" description="Helical" evidence="1">
    <location>
        <begin position="483"/>
        <end position="503"/>
    </location>
</feature>
<keyword evidence="1" id="KW-0812">Transmembrane</keyword>
<dbReference type="PANTHER" id="PTHR21879:SF22">
    <property type="entry name" value="FI03362P-RELATED"/>
    <property type="match status" value="1"/>
</dbReference>
<comment type="caution">
    <text evidence="3">The sequence shown here is derived from an EMBL/GenBank/DDBJ whole genome shotgun (WGS) entry which is preliminary data.</text>
</comment>
<keyword evidence="1" id="KW-0472">Membrane</keyword>
<dbReference type="OrthoDB" id="8189012at2759"/>
<reference evidence="3 4" key="1">
    <citation type="submission" date="2020-08" db="EMBL/GenBank/DDBJ databases">
        <title>Aphidius gifuensis genome sequencing and assembly.</title>
        <authorList>
            <person name="Du Z."/>
        </authorList>
    </citation>
    <scope>NUCLEOTIDE SEQUENCE [LARGE SCALE GENOMIC DNA]</scope>
    <source>
        <strain evidence="3">YNYX2018</strain>
        <tissue evidence="3">Adults</tissue>
    </source>
</reference>
<evidence type="ECO:0000313" key="4">
    <source>
        <dbReference type="Proteomes" id="UP000639338"/>
    </source>
</evidence>
<dbReference type="GO" id="GO:0016020">
    <property type="term" value="C:membrane"/>
    <property type="evidence" value="ECO:0007669"/>
    <property type="project" value="TreeGrafter"/>
</dbReference>
<proteinExistence type="predicted"/>
<keyword evidence="1" id="KW-1133">Transmembrane helix</keyword>
<evidence type="ECO:0000256" key="2">
    <source>
        <dbReference type="SAM" id="SignalP"/>
    </source>
</evidence>
<dbReference type="Proteomes" id="UP000639338">
    <property type="component" value="Unassembled WGS sequence"/>
</dbReference>
<evidence type="ECO:0000313" key="3">
    <source>
        <dbReference type="EMBL" id="KAF7987582.1"/>
    </source>
</evidence>
<dbReference type="AlphaFoldDB" id="A0A834XIQ7"/>
<feature type="signal peptide" evidence="2">
    <location>
        <begin position="1"/>
        <end position="19"/>
    </location>
</feature>
<accession>A0A834XIQ7</accession>
<dbReference type="InterPro" id="IPR012464">
    <property type="entry name" value="DUF1676"/>
</dbReference>
<dbReference type="PANTHER" id="PTHR21879">
    <property type="entry name" value="FI03362P-RELATED-RELATED"/>
    <property type="match status" value="1"/>
</dbReference>
<evidence type="ECO:0008006" key="5">
    <source>
        <dbReference type="Google" id="ProtNLM"/>
    </source>
</evidence>
<feature type="chain" id="PRO_5032607034" description="Odorant receptor" evidence="2">
    <location>
        <begin position="20"/>
        <end position="547"/>
    </location>
</feature>
<dbReference type="Pfam" id="PF07898">
    <property type="entry name" value="DUF1676"/>
    <property type="match status" value="2"/>
</dbReference>
<evidence type="ECO:0000256" key="1">
    <source>
        <dbReference type="SAM" id="Phobius"/>
    </source>
</evidence>
<keyword evidence="4" id="KW-1185">Reference proteome</keyword>
<dbReference type="EMBL" id="JACMRX010000006">
    <property type="protein sequence ID" value="KAF7987582.1"/>
    <property type="molecule type" value="Genomic_DNA"/>
</dbReference>
<keyword evidence="2" id="KW-0732">Signal</keyword>
<feature type="transmembrane region" description="Helical" evidence="1">
    <location>
        <begin position="173"/>
        <end position="197"/>
    </location>
</feature>